<keyword evidence="1" id="KW-0732">Signal</keyword>
<evidence type="ECO:0000313" key="3">
    <source>
        <dbReference type="EMBL" id="AKV01314.1"/>
    </source>
</evidence>
<organism evidence="3 4">
    <name type="scientific">Labilithrix luteola</name>
    <dbReference type="NCBI Taxonomy" id="1391654"/>
    <lineage>
        <taxon>Bacteria</taxon>
        <taxon>Pseudomonadati</taxon>
        <taxon>Myxococcota</taxon>
        <taxon>Polyangia</taxon>
        <taxon>Polyangiales</taxon>
        <taxon>Labilitrichaceae</taxon>
        <taxon>Labilithrix</taxon>
    </lineage>
</organism>
<sequence>MMRRTISARLVLLGLVVTLPTLADADADQYVAFNRQDVHITDFHTHLVWDRRVGPVVTFAEATALCAPNARVPTVKELLTLVDETPHPEYDETTGGLVTKMIDRDAFPATPVDAEYWTSSPSSPNYLFTVDFSTGSTATARYNGASLDKRRLRCVRFQK</sequence>
<feature type="chain" id="PRO_5005466886" description="Lcl C-terminal domain-containing protein" evidence="1">
    <location>
        <begin position="24"/>
        <end position="159"/>
    </location>
</feature>
<dbReference type="STRING" id="1391654.AKJ09_07977"/>
<dbReference type="KEGG" id="llu:AKJ09_07977"/>
<protein>
    <recommendedName>
        <fullName evidence="2">Lcl C-terminal domain-containing protein</fullName>
    </recommendedName>
</protein>
<accession>A0A0K1Q6H5</accession>
<reference evidence="3 4" key="1">
    <citation type="submission" date="2015-08" db="EMBL/GenBank/DDBJ databases">
        <authorList>
            <person name="Babu N.S."/>
            <person name="Beckwith C.J."/>
            <person name="Beseler K.G."/>
            <person name="Brison A."/>
            <person name="Carone J.V."/>
            <person name="Caskin T.P."/>
            <person name="Diamond M."/>
            <person name="Durham M.E."/>
            <person name="Foxe J.M."/>
            <person name="Go M."/>
            <person name="Henderson B.A."/>
            <person name="Jones I.B."/>
            <person name="McGettigan J.A."/>
            <person name="Micheletti S.J."/>
            <person name="Nasrallah M.E."/>
            <person name="Ortiz D."/>
            <person name="Piller C.R."/>
            <person name="Privatt S.R."/>
            <person name="Schneider S.L."/>
            <person name="Sharp S."/>
            <person name="Smith T.C."/>
            <person name="Stanton J.D."/>
            <person name="Ullery H.E."/>
            <person name="Wilson R.J."/>
            <person name="Serrano M.G."/>
            <person name="Buck G."/>
            <person name="Lee V."/>
            <person name="Wang Y."/>
            <person name="Carvalho R."/>
            <person name="Voegtly L."/>
            <person name="Shi R."/>
            <person name="Duckworth R."/>
            <person name="Johnson A."/>
            <person name="Loviza R."/>
            <person name="Walstead R."/>
            <person name="Shah Z."/>
            <person name="Kiflezghi M."/>
            <person name="Wade K."/>
            <person name="Ball S.L."/>
            <person name="Bradley K.W."/>
            <person name="Asai D.J."/>
            <person name="Bowman C.A."/>
            <person name="Russell D.A."/>
            <person name="Pope W.H."/>
            <person name="Jacobs-Sera D."/>
            <person name="Hendrix R.W."/>
            <person name="Hatfull G.F."/>
        </authorList>
    </citation>
    <scope>NUCLEOTIDE SEQUENCE [LARGE SCALE GENOMIC DNA]</scope>
    <source>
        <strain evidence="3 4">DSM 27648</strain>
    </source>
</reference>
<feature type="signal peptide" evidence="1">
    <location>
        <begin position="1"/>
        <end position="23"/>
    </location>
</feature>
<evidence type="ECO:0000256" key="1">
    <source>
        <dbReference type="SAM" id="SignalP"/>
    </source>
</evidence>
<dbReference type="InterPro" id="IPR011460">
    <property type="entry name" value="Lcl_C"/>
</dbReference>
<name>A0A0K1Q6H5_9BACT</name>
<evidence type="ECO:0000259" key="2">
    <source>
        <dbReference type="Pfam" id="PF07603"/>
    </source>
</evidence>
<feature type="domain" description="Lcl C-terminal" evidence="2">
    <location>
        <begin position="40"/>
        <end position="156"/>
    </location>
</feature>
<proteinExistence type="predicted"/>
<dbReference type="AlphaFoldDB" id="A0A0K1Q6H5"/>
<dbReference type="Pfam" id="PF07603">
    <property type="entry name" value="Lcl_C"/>
    <property type="match status" value="1"/>
</dbReference>
<evidence type="ECO:0000313" key="4">
    <source>
        <dbReference type="Proteomes" id="UP000064967"/>
    </source>
</evidence>
<gene>
    <name evidence="3" type="ORF">AKJ09_07977</name>
</gene>
<keyword evidence="4" id="KW-1185">Reference proteome</keyword>
<dbReference type="Proteomes" id="UP000064967">
    <property type="component" value="Chromosome"/>
</dbReference>
<dbReference type="EMBL" id="CP012333">
    <property type="protein sequence ID" value="AKV01314.1"/>
    <property type="molecule type" value="Genomic_DNA"/>
</dbReference>